<organism evidence="1 2">
    <name type="scientific">Dactylosporangium sucinum</name>
    <dbReference type="NCBI Taxonomy" id="1424081"/>
    <lineage>
        <taxon>Bacteria</taxon>
        <taxon>Bacillati</taxon>
        <taxon>Actinomycetota</taxon>
        <taxon>Actinomycetes</taxon>
        <taxon>Micromonosporales</taxon>
        <taxon>Micromonosporaceae</taxon>
        <taxon>Dactylosporangium</taxon>
    </lineage>
</organism>
<reference evidence="1" key="1">
    <citation type="journal article" date="2014" name="Int. J. Syst. Evol. Microbiol.">
        <title>Complete genome sequence of Corynebacterium casei LMG S-19264T (=DSM 44701T), isolated from a smear-ripened cheese.</title>
        <authorList>
            <consortium name="US DOE Joint Genome Institute (JGI-PGF)"/>
            <person name="Walter F."/>
            <person name="Albersmeier A."/>
            <person name="Kalinowski J."/>
            <person name="Ruckert C."/>
        </authorList>
    </citation>
    <scope>NUCLEOTIDE SEQUENCE</scope>
    <source>
        <strain evidence="1">JCM 19831</strain>
    </source>
</reference>
<dbReference type="RefSeq" id="WP_190250234.1">
    <property type="nucleotide sequence ID" value="NZ_BMPI01000011.1"/>
</dbReference>
<dbReference type="AlphaFoldDB" id="A0A917TK54"/>
<protein>
    <submittedName>
        <fullName evidence="1">Uncharacterized protein</fullName>
    </submittedName>
</protein>
<evidence type="ECO:0000313" key="2">
    <source>
        <dbReference type="Proteomes" id="UP000642070"/>
    </source>
</evidence>
<name>A0A917TK54_9ACTN</name>
<gene>
    <name evidence="1" type="ORF">GCM10007977_028240</name>
</gene>
<evidence type="ECO:0000313" key="1">
    <source>
        <dbReference type="EMBL" id="GGM25426.1"/>
    </source>
</evidence>
<dbReference type="Proteomes" id="UP000642070">
    <property type="component" value="Unassembled WGS sequence"/>
</dbReference>
<comment type="caution">
    <text evidence="1">The sequence shown here is derived from an EMBL/GenBank/DDBJ whole genome shotgun (WGS) entry which is preliminary data.</text>
</comment>
<sequence>MVKKILRWGGLAFLVFFVAYRPQSAANIVSSIGGGLLDIANGFGEFFASVFNS</sequence>
<reference evidence="1" key="2">
    <citation type="submission" date="2020-09" db="EMBL/GenBank/DDBJ databases">
        <authorList>
            <person name="Sun Q."/>
            <person name="Ohkuma M."/>
        </authorList>
    </citation>
    <scope>NUCLEOTIDE SEQUENCE</scope>
    <source>
        <strain evidence="1">JCM 19831</strain>
    </source>
</reference>
<keyword evidence="2" id="KW-1185">Reference proteome</keyword>
<proteinExistence type="predicted"/>
<accession>A0A917TK54</accession>
<dbReference type="EMBL" id="BMPI01000011">
    <property type="protein sequence ID" value="GGM25426.1"/>
    <property type="molecule type" value="Genomic_DNA"/>
</dbReference>